<reference evidence="1 2" key="1">
    <citation type="journal article" date="2021" name="bioRxiv">
        <title>The Gossypium anomalum genome as a resource for cotton improvement and evolutionary analysis of hybrid incompatibility.</title>
        <authorList>
            <person name="Grover C.E."/>
            <person name="Yuan D."/>
            <person name="Arick M.A."/>
            <person name="Miller E.R."/>
            <person name="Hu G."/>
            <person name="Peterson D.G."/>
            <person name="Wendel J.F."/>
            <person name="Udall J.A."/>
        </authorList>
    </citation>
    <scope>NUCLEOTIDE SEQUENCE [LARGE SCALE GENOMIC DNA]</scope>
    <source>
        <strain evidence="1">JFW-Udall</strain>
        <tissue evidence="1">Leaf</tissue>
    </source>
</reference>
<proteinExistence type="predicted"/>
<sequence>MLSTNERTTTGGPLSPYLFLICSEGLSSLMHSAIKRGNTKGLKASRRGPQISHILFADDCTIFGEATTRGAKDDRFTVTNSLGMRRSNDIEKYLGLPNVGGREVFIKSVLQAILTYSMMCFLLPKTLCDELESIIARRAGFRDLAKFNVALLAKQGWRLIGQPNSLLAQKSIWASKGILKKGLGWGVGTGESIIINDDAWLPGTDNFRVCHCISNTDITMAASLIDKDNRKRKDELIRTTFEAVDADNILRIPLASEAHTDMISGVRSTRANLRFVGKSYTGKDAASFVRQYLGEIDGINESKLKTPNNMSNELEGLQREIKITKSYLYSMVASAFEAEAIACHETVLIGKVMGFTNVVIEGDSRTIINKCKAHSGDKSQLAHIIATTSLKKKEETYLLGEPLGYAKHQADLERPREPD</sequence>
<dbReference type="Proteomes" id="UP000701853">
    <property type="component" value="Chromosome 8"/>
</dbReference>
<dbReference type="EMBL" id="JAHUZN010000008">
    <property type="protein sequence ID" value="KAG8486858.1"/>
    <property type="molecule type" value="Genomic_DNA"/>
</dbReference>
<gene>
    <name evidence="1" type="ORF">CXB51_020386</name>
</gene>
<name>A0A8J5YCY4_9ROSI</name>
<accession>A0A8J5YCY4</accession>
<evidence type="ECO:0000313" key="2">
    <source>
        <dbReference type="Proteomes" id="UP000701853"/>
    </source>
</evidence>
<evidence type="ECO:0000313" key="1">
    <source>
        <dbReference type="EMBL" id="KAG8486858.1"/>
    </source>
</evidence>
<protein>
    <recommendedName>
        <fullName evidence="3">Reverse transcriptase</fullName>
    </recommendedName>
</protein>
<evidence type="ECO:0008006" key="3">
    <source>
        <dbReference type="Google" id="ProtNLM"/>
    </source>
</evidence>
<dbReference type="AlphaFoldDB" id="A0A8J5YCY4"/>
<dbReference type="PANTHER" id="PTHR33116">
    <property type="entry name" value="REVERSE TRANSCRIPTASE ZINC-BINDING DOMAIN-CONTAINING PROTEIN-RELATED-RELATED"/>
    <property type="match status" value="1"/>
</dbReference>
<dbReference type="OrthoDB" id="999899at2759"/>
<organism evidence="1 2">
    <name type="scientific">Gossypium anomalum</name>
    <dbReference type="NCBI Taxonomy" id="47600"/>
    <lineage>
        <taxon>Eukaryota</taxon>
        <taxon>Viridiplantae</taxon>
        <taxon>Streptophyta</taxon>
        <taxon>Embryophyta</taxon>
        <taxon>Tracheophyta</taxon>
        <taxon>Spermatophyta</taxon>
        <taxon>Magnoliopsida</taxon>
        <taxon>eudicotyledons</taxon>
        <taxon>Gunneridae</taxon>
        <taxon>Pentapetalae</taxon>
        <taxon>rosids</taxon>
        <taxon>malvids</taxon>
        <taxon>Malvales</taxon>
        <taxon>Malvaceae</taxon>
        <taxon>Malvoideae</taxon>
        <taxon>Gossypium</taxon>
    </lineage>
</organism>
<dbReference type="PANTHER" id="PTHR33116:SF86">
    <property type="entry name" value="REVERSE TRANSCRIPTASE DOMAIN-CONTAINING PROTEIN"/>
    <property type="match status" value="1"/>
</dbReference>
<keyword evidence="2" id="KW-1185">Reference proteome</keyword>
<comment type="caution">
    <text evidence="1">The sequence shown here is derived from an EMBL/GenBank/DDBJ whole genome shotgun (WGS) entry which is preliminary data.</text>
</comment>